<organism evidence="1 2">
    <name type="scientific">Quisquiliibacterium transsilvanicum</name>
    <dbReference type="NCBI Taxonomy" id="1549638"/>
    <lineage>
        <taxon>Bacteria</taxon>
        <taxon>Pseudomonadati</taxon>
        <taxon>Pseudomonadota</taxon>
        <taxon>Betaproteobacteria</taxon>
        <taxon>Burkholderiales</taxon>
        <taxon>Burkholderiaceae</taxon>
        <taxon>Quisquiliibacterium</taxon>
    </lineage>
</organism>
<dbReference type="EMBL" id="JACHGB010000002">
    <property type="protein sequence ID" value="MBB5270689.1"/>
    <property type="molecule type" value="Genomic_DNA"/>
</dbReference>
<dbReference type="RefSeq" id="WP_183964337.1">
    <property type="nucleotide sequence ID" value="NZ_BAABEW010000008.1"/>
</dbReference>
<proteinExistence type="predicted"/>
<sequence length="388" mass="42235">MTIKELAYSAQQHLQASTGSSLKRAHIYELLAASFGFKSYAALGVDTVFTQRRSDDKRTGSHRDFVRRRCIELGYPPEGADLVSVSLGSFLAERQIGAVQISALISQLRGDWSSLDDDPADDDPEQFGDEQDDRLGARWADGDEAAIAPLMLDGLEAAASKGNALAHYALALIHAPDDDDDTDRGAGSSYWHSQAQQGRVLTGVEKEWAEAHAARLTQADKYASHLREAGRLGNQHALLDLAERFGDPSFFERPRHDVGADPSAIAKIAERLGRVADAKHWLTVAAENGDTDAMLRLIEEHDQGDLARCWTWVYLSRLVGTDLSKDAYYAINEDGSDYDDDVGGPAYAAGRDGIDLAPISAEQDAAAKQAAQGLFEQIQRAAAVEPRR</sequence>
<dbReference type="InterPro" id="IPR011990">
    <property type="entry name" value="TPR-like_helical_dom_sf"/>
</dbReference>
<comment type="caution">
    <text evidence="1">The sequence shown here is derived from an EMBL/GenBank/DDBJ whole genome shotgun (WGS) entry which is preliminary data.</text>
</comment>
<dbReference type="Gene3D" id="1.25.40.10">
    <property type="entry name" value="Tetratricopeptide repeat domain"/>
    <property type="match status" value="1"/>
</dbReference>
<accession>A0A7W8M874</accession>
<reference evidence="1 2" key="1">
    <citation type="submission" date="2020-08" db="EMBL/GenBank/DDBJ databases">
        <title>Genomic Encyclopedia of Type Strains, Phase IV (KMG-IV): sequencing the most valuable type-strain genomes for metagenomic binning, comparative biology and taxonomic classification.</title>
        <authorList>
            <person name="Goeker M."/>
        </authorList>
    </citation>
    <scope>NUCLEOTIDE SEQUENCE [LARGE SCALE GENOMIC DNA]</scope>
    <source>
        <strain evidence="1 2">DSM 29781</strain>
    </source>
</reference>
<evidence type="ECO:0000313" key="2">
    <source>
        <dbReference type="Proteomes" id="UP000532440"/>
    </source>
</evidence>
<dbReference type="Proteomes" id="UP000532440">
    <property type="component" value="Unassembled WGS sequence"/>
</dbReference>
<gene>
    <name evidence="1" type="ORF">HNQ70_000693</name>
</gene>
<protein>
    <submittedName>
        <fullName evidence="1">Uncharacterized protein</fullName>
    </submittedName>
</protein>
<name>A0A7W8M874_9BURK</name>
<evidence type="ECO:0000313" key="1">
    <source>
        <dbReference type="EMBL" id="MBB5270689.1"/>
    </source>
</evidence>
<dbReference type="AlphaFoldDB" id="A0A7W8M874"/>
<keyword evidence="2" id="KW-1185">Reference proteome</keyword>